<evidence type="ECO:0000313" key="2">
    <source>
        <dbReference type="EMBL" id="ARO45331.1"/>
    </source>
</evidence>
<dbReference type="Pfam" id="PF20898">
    <property type="entry name" value="P_T4SS_TraN"/>
    <property type="match status" value="1"/>
</dbReference>
<sequence length="61" mass="6467">MNRIFLHLSALALIATLAGCAHGPKPPPEPDMSRLVIVNKSIPAELVGSVPVIAPKQDDKK</sequence>
<protein>
    <submittedName>
        <fullName evidence="2">Uncharacterized protein</fullName>
    </submittedName>
</protein>
<name>A0A2P0QG00_PSESF</name>
<organism evidence="2">
    <name type="scientific">Pseudomonas syringae pv. actinidiae</name>
    <dbReference type="NCBI Taxonomy" id="103796"/>
    <lineage>
        <taxon>Bacteria</taxon>
        <taxon>Pseudomonadati</taxon>
        <taxon>Pseudomonadota</taxon>
        <taxon>Gammaproteobacteria</taxon>
        <taxon>Pseudomonadales</taxon>
        <taxon>Pseudomonadaceae</taxon>
        <taxon>Pseudomonas</taxon>
        <taxon>Pseudomonas syringae</taxon>
    </lineage>
</organism>
<keyword evidence="2" id="KW-0614">Plasmid</keyword>
<feature type="signal peptide" evidence="1">
    <location>
        <begin position="1"/>
        <end position="23"/>
    </location>
</feature>
<evidence type="ECO:0000256" key="1">
    <source>
        <dbReference type="SAM" id="SignalP"/>
    </source>
</evidence>
<keyword evidence="1" id="KW-0732">Signal</keyword>
<dbReference type="RefSeq" id="WP_074321377.1">
    <property type="nucleotide sequence ID" value="NZ_KX009064.1"/>
</dbReference>
<dbReference type="InterPro" id="IPR049533">
    <property type="entry name" value="TraN"/>
</dbReference>
<geneLocation type="plasmid" evidence="2">
    <name>pPK_RT811</name>
</geneLocation>
<feature type="chain" id="PRO_5015137948" evidence="1">
    <location>
        <begin position="24"/>
        <end position="61"/>
    </location>
</feature>
<reference evidence="2" key="1">
    <citation type="submission" date="2016-03" db="EMBL/GenBank/DDBJ databases">
        <title>The evolution of Pseudomonas syringae pv. actinidiae in New Zealand.</title>
        <authorList>
            <person name="Taiaroa G."/>
            <person name="Poulter R.T.M."/>
            <person name="Lamont I."/>
            <person name="Stockwell P."/>
            <person name="Butler M.I."/>
        </authorList>
    </citation>
    <scope>NUCLEOTIDE SEQUENCE</scope>
    <source>
        <strain evidence="2">RT811</strain>
        <plasmid evidence="2">pPK_RT811</plasmid>
    </source>
</reference>
<dbReference type="AlphaFoldDB" id="A0A2P0QG00"/>
<dbReference type="EMBL" id="KX009064">
    <property type="protein sequence ID" value="ARO45331.1"/>
    <property type="molecule type" value="Genomic_DNA"/>
</dbReference>
<dbReference type="PROSITE" id="PS51257">
    <property type="entry name" value="PROKAR_LIPOPROTEIN"/>
    <property type="match status" value="1"/>
</dbReference>
<proteinExistence type="predicted"/>
<accession>A0A2P0QG00</accession>